<gene>
    <name evidence="5" type="ORF">F9L08_24355</name>
</gene>
<dbReference type="EMBL" id="WBVX01000037">
    <property type="protein sequence ID" value="KAB2678057.1"/>
    <property type="molecule type" value="Genomic_DNA"/>
</dbReference>
<dbReference type="Proteomes" id="UP000481643">
    <property type="component" value="Unassembled WGS sequence"/>
</dbReference>
<dbReference type="Gene3D" id="1.10.10.60">
    <property type="entry name" value="Homeodomain-like"/>
    <property type="match status" value="1"/>
</dbReference>
<dbReference type="RefSeq" id="WP_151653523.1">
    <property type="nucleotide sequence ID" value="NZ_WBVX01000037.1"/>
</dbReference>
<accession>A0A6L3YAT6</accession>
<evidence type="ECO:0000259" key="4">
    <source>
        <dbReference type="Pfam" id="PF02796"/>
    </source>
</evidence>
<dbReference type="GO" id="GO:0000150">
    <property type="term" value="F:DNA strand exchange activity"/>
    <property type="evidence" value="ECO:0007669"/>
    <property type="project" value="InterPro"/>
</dbReference>
<organism evidence="5 6">
    <name type="scientific">Brucella tritici</name>
    <dbReference type="NCBI Taxonomy" id="94626"/>
    <lineage>
        <taxon>Bacteria</taxon>
        <taxon>Pseudomonadati</taxon>
        <taxon>Pseudomonadota</taxon>
        <taxon>Alphaproteobacteria</taxon>
        <taxon>Hyphomicrobiales</taxon>
        <taxon>Brucellaceae</taxon>
        <taxon>Brucella/Ochrobactrum group</taxon>
        <taxon>Brucella</taxon>
    </lineage>
</organism>
<dbReference type="AlphaFoldDB" id="A0A6L3YAT6"/>
<feature type="region of interest" description="Disordered" evidence="2">
    <location>
        <begin position="226"/>
        <end position="266"/>
    </location>
</feature>
<dbReference type="Gene3D" id="3.40.50.1390">
    <property type="entry name" value="Resolvase, N-terminal catalytic domain"/>
    <property type="match status" value="1"/>
</dbReference>
<evidence type="ECO:0000256" key="1">
    <source>
        <dbReference type="ARBA" id="ARBA00009913"/>
    </source>
</evidence>
<sequence>MIYGYAKRAISDTDAGFQDQVRVVTDQVKQYLFSRHFSMSESDASSRVVEEQVSAVKQTRPKLDALVDRMEHGSTLIITSPDMVAGKVRSFLDFVHKVNKKGATLIVARPNIYVDANDAPVDPIIFDPNEANLVSPLKVVQMLAAAESDVFVEKQQEKKSARVGVNKGGRKSALTEDQIAQFKKMQAEGYNQLSIAKTLGVSQSTISRYNSDLITKVGRAVNSAYQEDPSERRAKRRIYEAKYRARKRAQRHAGQSSDSETGGGES</sequence>
<dbReference type="InterPro" id="IPR006119">
    <property type="entry name" value="Resolv_N"/>
</dbReference>
<dbReference type="InterPro" id="IPR036162">
    <property type="entry name" value="Resolvase-like_N_sf"/>
</dbReference>
<evidence type="ECO:0000313" key="6">
    <source>
        <dbReference type="Proteomes" id="UP000481643"/>
    </source>
</evidence>
<proteinExistence type="inferred from homology"/>
<evidence type="ECO:0000256" key="2">
    <source>
        <dbReference type="SAM" id="MobiDB-lite"/>
    </source>
</evidence>
<protein>
    <submittedName>
        <fullName evidence="5">Helix-turn-helix domain-containing protein</fullName>
    </submittedName>
</protein>
<evidence type="ECO:0000259" key="3">
    <source>
        <dbReference type="Pfam" id="PF00239"/>
    </source>
</evidence>
<feature type="compositionally biased region" description="Basic and acidic residues" evidence="2">
    <location>
        <begin position="229"/>
        <end position="243"/>
    </location>
</feature>
<dbReference type="SUPFAM" id="SSF53041">
    <property type="entry name" value="Resolvase-like"/>
    <property type="match status" value="1"/>
</dbReference>
<dbReference type="InterPro" id="IPR006120">
    <property type="entry name" value="Resolvase_HTH_dom"/>
</dbReference>
<comment type="caution">
    <text evidence="5">The sequence shown here is derived from an EMBL/GenBank/DDBJ whole genome shotgun (WGS) entry which is preliminary data.</text>
</comment>
<feature type="domain" description="Resolvase HTH" evidence="4">
    <location>
        <begin position="169"/>
        <end position="211"/>
    </location>
</feature>
<dbReference type="Pfam" id="PF02796">
    <property type="entry name" value="HTH_7"/>
    <property type="match status" value="1"/>
</dbReference>
<dbReference type="Pfam" id="PF00239">
    <property type="entry name" value="Resolvase"/>
    <property type="match status" value="1"/>
</dbReference>
<dbReference type="InterPro" id="IPR009057">
    <property type="entry name" value="Homeodomain-like_sf"/>
</dbReference>
<dbReference type="SUPFAM" id="SSF46689">
    <property type="entry name" value="Homeodomain-like"/>
    <property type="match status" value="1"/>
</dbReference>
<dbReference type="GO" id="GO:0003677">
    <property type="term" value="F:DNA binding"/>
    <property type="evidence" value="ECO:0007669"/>
    <property type="project" value="InterPro"/>
</dbReference>
<feature type="domain" description="Resolvase/invertase-type recombinase catalytic" evidence="3">
    <location>
        <begin position="42"/>
        <end position="161"/>
    </location>
</feature>
<dbReference type="CDD" id="cd00569">
    <property type="entry name" value="HTH_Hin_like"/>
    <property type="match status" value="1"/>
</dbReference>
<name>A0A6L3YAT6_9HYPH</name>
<reference evidence="5 6" key="1">
    <citation type="submission" date="2019-09" db="EMBL/GenBank/DDBJ databases">
        <title>Taxonomic organization of the family Brucellaceae based on a phylogenomic approach.</title>
        <authorList>
            <person name="Leclercq S."/>
            <person name="Cloeckaert A."/>
            <person name="Zygmunt M.S."/>
        </authorList>
    </citation>
    <scope>NUCLEOTIDE SEQUENCE [LARGE SCALE GENOMIC DNA]</scope>
    <source>
        <strain evidence="5 6">WS1830</strain>
    </source>
</reference>
<evidence type="ECO:0000313" key="5">
    <source>
        <dbReference type="EMBL" id="KAB2678057.1"/>
    </source>
</evidence>
<comment type="similarity">
    <text evidence="1">Belongs to the site-specific recombinase resolvase family.</text>
</comment>